<keyword evidence="3" id="KW-1185">Reference proteome</keyword>
<dbReference type="Pfam" id="PF13191">
    <property type="entry name" value="AAA_16"/>
    <property type="match status" value="1"/>
</dbReference>
<dbReference type="OrthoDB" id="218695at2"/>
<dbReference type="Proteomes" id="UP000237846">
    <property type="component" value="Unassembled WGS sequence"/>
</dbReference>
<dbReference type="SUPFAM" id="SSF52540">
    <property type="entry name" value="P-loop containing nucleoside triphosphate hydrolases"/>
    <property type="match status" value="1"/>
</dbReference>
<feature type="domain" description="Orc1-like AAA ATPase" evidence="1">
    <location>
        <begin position="21"/>
        <end position="192"/>
    </location>
</feature>
<dbReference type="RefSeq" id="WP_106252841.1">
    <property type="nucleotide sequence ID" value="NZ_PVZC01000010.1"/>
</dbReference>
<dbReference type="InterPro" id="IPR041664">
    <property type="entry name" value="AAA_16"/>
</dbReference>
<evidence type="ECO:0000259" key="1">
    <source>
        <dbReference type="Pfam" id="PF13191"/>
    </source>
</evidence>
<gene>
    <name evidence="2" type="ORF">CLV72_110277</name>
</gene>
<dbReference type="InterPro" id="IPR027417">
    <property type="entry name" value="P-loop_NTPase"/>
</dbReference>
<dbReference type="AlphaFoldDB" id="A0A2T0PUF3"/>
<evidence type="ECO:0000313" key="2">
    <source>
        <dbReference type="EMBL" id="PRX92515.1"/>
    </source>
</evidence>
<name>A0A2T0PUF3_9ACTN</name>
<organism evidence="2 3">
    <name type="scientific">Allonocardiopsis opalescens</name>
    <dbReference type="NCBI Taxonomy" id="1144618"/>
    <lineage>
        <taxon>Bacteria</taxon>
        <taxon>Bacillati</taxon>
        <taxon>Actinomycetota</taxon>
        <taxon>Actinomycetes</taxon>
        <taxon>Streptosporangiales</taxon>
        <taxon>Allonocardiopsis</taxon>
    </lineage>
</organism>
<protein>
    <submittedName>
        <fullName evidence="2">AAA ATPase-like protein</fullName>
    </submittedName>
</protein>
<dbReference type="Gene3D" id="3.40.50.300">
    <property type="entry name" value="P-loop containing nucleotide triphosphate hydrolases"/>
    <property type="match status" value="1"/>
</dbReference>
<accession>A0A2T0PUF3</accession>
<evidence type="ECO:0000313" key="3">
    <source>
        <dbReference type="Proteomes" id="UP000237846"/>
    </source>
</evidence>
<reference evidence="2 3" key="1">
    <citation type="submission" date="2018-03" db="EMBL/GenBank/DDBJ databases">
        <title>Genomic Encyclopedia of Archaeal and Bacterial Type Strains, Phase II (KMG-II): from individual species to whole genera.</title>
        <authorList>
            <person name="Goeker M."/>
        </authorList>
    </citation>
    <scope>NUCLEOTIDE SEQUENCE [LARGE SCALE GENOMIC DNA]</scope>
    <source>
        <strain evidence="2 3">DSM 45601</strain>
    </source>
</reference>
<dbReference type="EMBL" id="PVZC01000010">
    <property type="protein sequence ID" value="PRX92515.1"/>
    <property type="molecule type" value="Genomic_DNA"/>
</dbReference>
<sequence length="739" mass="79089">MDIAELPNPYDYANPVRDERRFAGRGGELFRISKVIGRTSVSDPTGYIALHGERAAGKTSLLNMAESIARECGHLTVRVDLVSGDADPAAFFGKVYEALVDSVTAAAPLATPDGRPVTPRLVRRVVGGAADDELQLEFPENLAAGGRLSDIALRRDLEYLLAHVGRPVTVLVDEAQQAAEHTEVLELLRTVGMRLNGYVFVLAGTSDLVTRIDEVFAPLLRQFELVKVQRFTETAEVRACVERPLAALGQDLLGSADDVSGDLMALTDGDPYAIQLYCHVMFDRWQSGGEGSMTLTPEAVDDVRARLEAGRDVHKSALVAAVRQMSPEELDALSVLCASSGNARLDEIWFGYLVSGTAAFTREQLDGYLARFVADGLVEVDDGVVTLVGDLFDRTYARLWTARKRESNRHRQSIGRADFRHLLTGNLGHLLCDLRPSGVDSLRSCCLGMRAGAVASAVAALRTLGDPGPFGFVVPFLHEAVMTASKPAALDLTTVRCVYNGTTAVRWLCSADTADYRLADDPAFAAAAERAERLGGELHASRERIPLRPWPEREDWFARFGTHGHPEWIAENHSDQAYRAYSEGDAAAALDHLRTSFQTFPTWSAANDAAYISLVGGDTGAAADWAAAALPLARDAQARALTRYNLAIGLLLGGDPAGARSHLLTAESQLRDTGPAYTCAYLLVPEATGDGLALAEHPKADLARSIAAALQAVTRHVAAASAEGDAVVGGGEAGRPAGG</sequence>
<comment type="caution">
    <text evidence="2">The sequence shown here is derived from an EMBL/GenBank/DDBJ whole genome shotgun (WGS) entry which is preliminary data.</text>
</comment>
<proteinExistence type="predicted"/>